<proteinExistence type="predicted"/>
<dbReference type="AlphaFoldDB" id="A0AAJ0GB02"/>
<dbReference type="Proteomes" id="UP001271007">
    <property type="component" value="Unassembled WGS sequence"/>
</dbReference>
<gene>
    <name evidence="3" type="ORF">LTR09_007395</name>
</gene>
<feature type="domain" description="Xaa-Pro dipeptidyl-peptidase C-terminal" evidence="2">
    <location>
        <begin position="197"/>
        <end position="435"/>
    </location>
</feature>
<dbReference type="GO" id="GO:0008239">
    <property type="term" value="F:dipeptidyl-peptidase activity"/>
    <property type="evidence" value="ECO:0007669"/>
    <property type="project" value="InterPro"/>
</dbReference>
<reference evidence="3" key="1">
    <citation type="submission" date="2023-04" db="EMBL/GenBank/DDBJ databases">
        <title>Black Yeasts Isolated from many extreme environments.</title>
        <authorList>
            <person name="Coleine C."/>
            <person name="Stajich J.E."/>
            <person name="Selbmann L."/>
        </authorList>
    </citation>
    <scope>NUCLEOTIDE SEQUENCE</scope>
    <source>
        <strain evidence="3">CCFEE 5312</strain>
    </source>
</reference>
<protein>
    <recommendedName>
        <fullName evidence="2">Xaa-Pro dipeptidyl-peptidase C-terminal domain-containing protein</fullName>
    </recommendedName>
</protein>
<dbReference type="Gene3D" id="2.60.120.260">
    <property type="entry name" value="Galactose-binding domain-like"/>
    <property type="match status" value="1"/>
</dbReference>
<dbReference type="SUPFAM" id="SSF53474">
    <property type="entry name" value="alpha/beta-Hydrolases"/>
    <property type="match status" value="1"/>
</dbReference>
<dbReference type="InterPro" id="IPR005674">
    <property type="entry name" value="CocE/Ser_esterase"/>
</dbReference>
<dbReference type="SMART" id="SM00939">
    <property type="entry name" value="PepX_C"/>
    <property type="match status" value="1"/>
</dbReference>
<dbReference type="Pfam" id="PF08530">
    <property type="entry name" value="PepX_C"/>
    <property type="match status" value="1"/>
</dbReference>
<dbReference type="InterPro" id="IPR008979">
    <property type="entry name" value="Galactose-bd-like_sf"/>
</dbReference>
<dbReference type="SUPFAM" id="SSF49785">
    <property type="entry name" value="Galactose-binding domain-like"/>
    <property type="match status" value="1"/>
</dbReference>
<evidence type="ECO:0000313" key="3">
    <source>
        <dbReference type="EMBL" id="KAK3051372.1"/>
    </source>
</evidence>
<evidence type="ECO:0000313" key="4">
    <source>
        <dbReference type="Proteomes" id="UP001271007"/>
    </source>
</evidence>
<name>A0AAJ0GB02_9PEZI</name>
<sequence>MDIEYNYEIPMRDGARLRGDVFRPQGANGRKMGFILAITPYGKQKPFDPAELPVSRDFNPGFDGVVQSKYAPFEGSDPLYWTRQGFAYIIFDSRGSFASDGTHANFTAITDGYDGYDIVEHIATMPDSNGHVAMIGAKDGRTVAALRPPHLSGICLQDGYSDLYREIGFRGGIPHMNFMGLLDGLYRPQGNRSGAVGLDMVRMCQENPHYDEMWQLYTPKIENIQCPLYIISSLADNAIHTPGTIRGWMAAPSEMKFLELHPGDESVQYEGASGGTSWKITFPERTEITGSCKLHLNFAVGEGATDADVFVTVQKLDRDGNAVLFPFHTFVHEGQVAYGWLRASKRTLDHHPVEDEVAHTFTENDARALEPNKFVELDINIQPSATLFRKNESLVLAVQGHDFGTWSEQCQLPRGGAGLNTQASHIIALKGSFLEVPIIPSWIDRKV</sequence>
<dbReference type="InterPro" id="IPR029058">
    <property type="entry name" value="AB_hydrolase_fold"/>
</dbReference>
<dbReference type="NCBIfam" id="TIGR00976">
    <property type="entry name" value="CocE_NonD"/>
    <property type="match status" value="1"/>
</dbReference>
<dbReference type="InterPro" id="IPR000383">
    <property type="entry name" value="Xaa-Pro-like_dom"/>
</dbReference>
<dbReference type="InterPro" id="IPR013736">
    <property type="entry name" value="Xaa-Pro_dipept_C"/>
</dbReference>
<evidence type="ECO:0000259" key="2">
    <source>
        <dbReference type="SMART" id="SM00939"/>
    </source>
</evidence>
<keyword evidence="4" id="KW-1185">Reference proteome</keyword>
<accession>A0AAJ0GB02</accession>
<dbReference type="EMBL" id="JAWDJX010000026">
    <property type="protein sequence ID" value="KAK3051372.1"/>
    <property type="molecule type" value="Genomic_DNA"/>
</dbReference>
<dbReference type="Gene3D" id="3.40.50.1820">
    <property type="entry name" value="alpha/beta hydrolase"/>
    <property type="match status" value="1"/>
</dbReference>
<dbReference type="Gene3D" id="1.10.3020.20">
    <property type="match status" value="1"/>
</dbReference>
<keyword evidence="1" id="KW-0378">Hydrolase</keyword>
<organism evidence="3 4">
    <name type="scientific">Extremus antarcticus</name>
    <dbReference type="NCBI Taxonomy" id="702011"/>
    <lineage>
        <taxon>Eukaryota</taxon>
        <taxon>Fungi</taxon>
        <taxon>Dikarya</taxon>
        <taxon>Ascomycota</taxon>
        <taxon>Pezizomycotina</taxon>
        <taxon>Dothideomycetes</taxon>
        <taxon>Dothideomycetidae</taxon>
        <taxon>Mycosphaerellales</taxon>
        <taxon>Extremaceae</taxon>
        <taxon>Extremus</taxon>
    </lineage>
</organism>
<dbReference type="Pfam" id="PF02129">
    <property type="entry name" value="Peptidase_S15"/>
    <property type="match status" value="1"/>
</dbReference>
<comment type="caution">
    <text evidence="3">The sequence shown here is derived from an EMBL/GenBank/DDBJ whole genome shotgun (WGS) entry which is preliminary data.</text>
</comment>
<evidence type="ECO:0000256" key="1">
    <source>
        <dbReference type="ARBA" id="ARBA00022801"/>
    </source>
</evidence>